<name>A0ABR3JKH6_9AGAR</name>
<feature type="region of interest" description="Disordered" evidence="1">
    <location>
        <begin position="294"/>
        <end position="343"/>
    </location>
</feature>
<feature type="compositionally biased region" description="Basic residues" evidence="1">
    <location>
        <begin position="396"/>
        <end position="405"/>
    </location>
</feature>
<gene>
    <name evidence="2" type="ORF">HGRIS_002456</name>
</gene>
<evidence type="ECO:0000256" key="1">
    <source>
        <dbReference type="SAM" id="MobiDB-lite"/>
    </source>
</evidence>
<proteinExistence type="predicted"/>
<comment type="caution">
    <text evidence="2">The sequence shown here is derived from an EMBL/GenBank/DDBJ whole genome shotgun (WGS) entry which is preliminary data.</text>
</comment>
<dbReference type="EMBL" id="JASNQZ010000006">
    <property type="protein sequence ID" value="KAL0956299.1"/>
    <property type="molecule type" value="Genomic_DNA"/>
</dbReference>
<dbReference type="Proteomes" id="UP001556367">
    <property type="component" value="Unassembled WGS sequence"/>
</dbReference>
<feature type="compositionally biased region" description="Acidic residues" evidence="1">
    <location>
        <begin position="323"/>
        <end position="343"/>
    </location>
</feature>
<feature type="region of interest" description="Disordered" evidence="1">
    <location>
        <begin position="382"/>
        <end position="414"/>
    </location>
</feature>
<evidence type="ECO:0000313" key="3">
    <source>
        <dbReference type="Proteomes" id="UP001556367"/>
    </source>
</evidence>
<organism evidence="2 3">
    <name type="scientific">Hohenbuehelia grisea</name>
    <dbReference type="NCBI Taxonomy" id="104357"/>
    <lineage>
        <taxon>Eukaryota</taxon>
        <taxon>Fungi</taxon>
        <taxon>Dikarya</taxon>
        <taxon>Basidiomycota</taxon>
        <taxon>Agaricomycotina</taxon>
        <taxon>Agaricomycetes</taxon>
        <taxon>Agaricomycetidae</taxon>
        <taxon>Agaricales</taxon>
        <taxon>Pleurotineae</taxon>
        <taxon>Pleurotaceae</taxon>
        <taxon>Hohenbuehelia</taxon>
    </lineage>
</organism>
<feature type="compositionally biased region" description="Polar residues" evidence="1">
    <location>
        <begin position="47"/>
        <end position="58"/>
    </location>
</feature>
<protein>
    <submittedName>
        <fullName evidence="2">Uncharacterized protein</fullName>
    </submittedName>
</protein>
<sequence length="427" mass="46728">MASEIAVHENVETVLPSSTAASGPIPLSFPAILRNPGIATRFAHLHGSQSVPHSSSTVPKKHKRGDNEGKRWVRRKENARFVGNPHVVQATRGDYATNVPHPKPTFPEPLPAYLARVAKLPATAPPALDPRSANAGRFSLSLKGMRRDLRRAGLRAQCLVRDVEEEVLTWLQGGTVILPDAHGDTLDFPGRPIGETQTILEVSRTPLQMVWSISDDAFARYVVHCCARYYEVVSFSKETSGQRLTYLLRPNIAGPDAYSTMSMYTPPVTDTDYSSHLDTDPESDILSDILAEATESDAEPPHSPGALVAISESPSPSPTPLDAEGDDWSMIDDGDADDDPGYDGDLAADLDQLSIQAGPRQPRIPLQDPPLLQSPLRTRALGYRSARSSSSPSRSPVRRPARRRAQMLLNPPRQPASHSTFFEYLFR</sequence>
<evidence type="ECO:0000313" key="2">
    <source>
        <dbReference type="EMBL" id="KAL0956299.1"/>
    </source>
</evidence>
<reference evidence="3" key="1">
    <citation type="submission" date="2024-06" db="EMBL/GenBank/DDBJ databases">
        <title>Multi-omics analyses provide insights into the biosynthesis of the anticancer antibiotic pleurotin in Hohenbuehelia grisea.</title>
        <authorList>
            <person name="Weaver J.A."/>
            <person name="Alberti F."/>
        </authorList>
    </citation>
    <scope>NUCLEOTIDE SEQUENCE [LARGE SCALE GENOMIC DNA]</scope>
    <source>
        <strain evidence="3">T-177</strain>
    </source>
</reference>
<feature type="compositionally biased region" description="Low complexity" evidence="1">
    <location>
        <begin position="384"/>
        <end position="395"/>
    </location>
</feature>
<accession>A0ABR3JKH6</accession>
<feature type="compositionally biased region" description="Basic and acidic residues" evidence="1">
    <location>
        <begin position="65"/>
        <end position="76"/>
    </location>
</feature>
<keyword evidence="3" id="KW-1185">Reference proteome</keyword>
<feature type="region of interest" description="Disordered" evidence="1">
    <location>
        <begin position="47"/>
        <end position="76"/>
    </location>
</feature>